<dbReference type="PATRIC" id="fig|1215343.11.peg.780"/>
<feature type="region of interest" description="Disordered" evidence="1">
    <location>
        <begin position="26"/>
        <end position="53"/>
    </location>
</feature>
<dbReference type="Proteomes" id="UP000010799">
    <property type="component" value="Chromosome"/>
</dbReference>
<proteinExistence type="predicted"/>
<evidence type="ECO:0000256" key="1">
    <source>
        <dbReference type="SAM" id="MobiDB-lite"/>
    </source>
</evidence>
<keyword evidence="3" id="KW-1185">Reference proteome</keyword>
<evidence type="ECO:0000313" key="2">
    <source>
        <dbReference type="EMBL" id="AGA64750.1"/>
    </source>
</evidence>
<evidence type="ECO:0000313" key="3">
    <source>
        <dbReference type="Proteomes" id="UP000010799"/>
    </source>
</evidence>
<accession>L0EV70</accession>
<organism evidence="2 3">
    <name type="scientific">Liberibacter crescens (strain BT-1)</name>
    <dbReference type="NCBI Taxonomy" id="1215343"/>
    <lineage>
        <taxon>Bacteria</taxon>
        <taxon>Pseudomonadati</taxon>
        <taxon>Pseudomonadota</taxon>
        <taxon>Alphaproteobacteria</taxon>
        <taxon>Hyphomicrobiales</taxon>
        <taxon>Rhizobiaceae</taxon>
        <taxon>Liberibacter</taxon>
    </lineage>
</organism>
<dbReference type="KEGG" id="lcc:B488_07580"/>
<dbReference type="HOGENOM" id="CLU_2356339_0_0_5"/>
<reference evidence="2 3" key="1">
    <citation type="journal article" date="2012" name="Stand. Genomic Sci.">
        <title>Complete genome sequence of Liberibacter crescens BT-1.</title>
        <authorList>
            <person name="Leonard M.T."/>
            <person name="Fagen J.R."/>
            <person name="Davis-Richardson A.G."/>
            <person name="Davis M.J."/>
            <person name="Triplett E.W."/>
        </authorList>
    </citation>
    <scope>NUCLEOTIDE SEQUENCE [LARGE SCALE GENOMIC DNA]</scope>
    <source>
        <strain evidence="2 3">BT-1</strain>
    </source>
</reference>
<protein>
    <submittedName>
        <fullName evidence="2">Uncharacterized protein</fullName>
    </submittedName>
</protein>
<dbReference type="AlphaFoldDB" id="L0EV70"/>
<gene>
    <name evidence="2" type="ordered locus">B488_07580</name>
</gene>
<dbReference type="EMBL" id="CP003789">
    <property type="protein sequence ID" value="AGA64750.1"/>
    <property type="molecule type" value="Genomic_DNA"/>
</dbReference>
<dbReference type="STRING" id="1215343.B488_07580"/>
<name>L0EV70_LIBCB</name>
<sequence length="96" mass="11107">MNVTKQIYKAFSSKSYDEAKISVPANRKHDDMEGNLPQKPSQEPFKKPNSDDMSINNLYAEVKSLKKEVFDIRETSQETIKNLKEVELKVTEKKKT</sequence>